<dbReference type="PANTHER" id="PTHR34556">
    <property type="match status" value="1"/>
</dbReference>
<proteinExistence type="predicted"/>
<dbReference type="GO" id="GO:0003723">
    <property type="term" value="F:RNA binding"/>
    <property type="evidence" value="ECO:0007669"/>
    <property type="project" value="InterPro"/>
</dbReference>
<accession>A0A6B1F9R2</accession>
<gene>
    <name evidence="3" type="ORF">F4162_01410</name>
</gene>
<evidence type="ECO:0000259" key="2">
    <source>
        <dbReference type="Pfam" id="PF20429"/>
    </source>
</evidence>
<feature type="domain" description="RNA-binding protein Tab2-like N-terminal" evidence="1">
    <location>
        <begin position="4"/>
        <end position="115"/>
    </location>
</feature>
<dbReference type="InterPro" id="IPR009472">
    <property type="entry name" value="Tab2-like"/>
</dbReference>
<organism evidence="3">
    <name type="scientific">Synechococcus sp. SB0676_bin_10</name>
    <dbReference type="NCBI Taxonomy" id="2604869"/>
    <lineage>
        <taxon>Bacteria</taxon>
        <taxon>Bacillati</taxon>
        <taxon>Cyanobacteriota</taxon>
        <taxon>Cyanophyceae</taxon>
        <taxon>Synechococcales</taxon>
        <taxon>Synechococcaceae</taxon>
        <taxon>Synechococcus</taxon>
    </lineage>
</organism>
<dbReference type="AlphaFoldDB" id="A0A6B1F9R2"/>
<reference evidence="3" key="1">
    <citation type="submission" date="2019-09" db="EMBL/GenBank/DDBJ databases">
        <title>Characterisation of the sponge microbiome using genome-centric metagenomics.</title>
        <authorList>
            <person name="Engelberts J.P."/>
            <person name="Robbins S.J."/>
            <person name="De Goeij J.M."/>
            <person name="Aranda M."/>
            <person name="Bell S.C."/>
            <person name="Webster N.S."/>
        </authorList>
    </citation>
    <scope>NUCLEOTIDE SEQUENCE</scope>
    <source>
        <strain evidence="3">SB0676_bin_10</strain>
    </source>
</reference>
<dbReference type="Pfam" id="PF06485">
    <property type="entry name" value="Tab2-like_N"/>
    <property type="match status" value="1"/>
</dbReference>
<protein>
    <submittedName>
        <fullName evidence="3">DUF1092 family protein</fullName>
    </submittedName>
</protein>
<evidence type="ECO:0000313" key="3">
    <source>
        <dbReference type="EMBL" id="MYG37683.1"/>
    </source>
</evidence>
<evidence type="ECO:0000259" key="1">
    <source>
        <dbReference type="Pfam" id="PF06485"/>
    </source>
</evidence>
<name>A0A6B1F9R2_9SYNE</name>
<dbReference type="Pfam" id="PF20429">
    <property type="entry name" value="Tab2-like_C"/>
    <property type="match status" value="1"/>
</dbReference>
<sequence>MSDWEVDFYSRPLLDPDGRKRWELLVCDTPAVGTPPEKGFRFCKDCPADQVNSLWLGAALAQALDAAAGGYGRPQQLRCWRQAMVSMVQRASEPLGLAVVPSRRCYALIDWLQERQRTVYPQQDGYLAGPRAAPVPTAPAPAKPLPDAARGDAWEWASLPLTSLREAGGWPADFSGLIPVPARIASGASGATIPGVRLFAGDRALAVAGWVAGLEPLKFTVSDNCLLLEAGLDQRWLLGRLDPGEAKAAAATFAESCQSTAGLQFLSVQNTSQTRHFAGFWLLRDQVLP</sequence>
<comment type="caution">
    <text evidence="3">The sequence shown here is derived from an EMBL/GenBank/DDBJ whole genome shotgun (WGS) entry which is preliminary data.</text>
</comment>
<dbReference type="InterPro" id="IPR046761">
    <property type="entry name" value="Tab2-like_C"/>
</dbReference>
<feature type="domain" description="RNA-binding protein Tab2/Atab2 C-terminal" evidence="2">
    <location>
        <begin position="134"/>
        <end position="284"/>
    </location>
</feature>
<dbReference type="InterPro" id="IPR046760">
    <property type="entry name" value="Tab2-like_N"/>
</dbReference>
<dbReference type="PANTHER" id="PTHR34556:SF2">
    <property type="entry name" value="PROTEIN TAB2 HOMOLOG, CHLOROPLASTIC"/>
    <property type="match status" value="1"/>
</dbReference>
<dbReference type="EMBL" id="VYDO01000055">
    <property type="protein sequence ID" value="MYG37683.1"/>
    <property type="molecule type" value="Genomic_DNA"/>
</dbReference>